<feature type="region of interest" description="Disordered" evidence="2">
    <location>
        <begin position="1"/>
        <end position="90"/>
    </location>
</feature>
<dbReference type="GO" id="GO:0022857">
    <property type="term" value="F:transmembrane transporter activity"/>
    <property type="evidence" value="ECO:0007669"/>
    <property type="project" value="InterPro"/>
</dbReference>
<gene>
    <name evidence="5" type="ORF">AAT19DRAFT_14949</name>
</gene>
<feature type="transmembrane region" description="Helical" evidence="3">
    <location>
        <begin position="355"/>
        <end position="372"/>
    </location>
</feature>
<comment type="caution">
    <text evidence="5">The sequence shown here is derived from an EMBL/GenBank/DDBJ whole genome shotgun (WGS) entry which is preliminary data.</text>
</comment>
<feature type="domain" description="Major facilitator superfamily (MFS) profile" evidence="4">
    <location>
        <begin position="114"/>
        <end position="497"/>
    </location>
</feature>
<feature type="transmembrane region" description="Helical" evidence="3">
    <location>
        <begin position="113"/>
        <end position="134"/>
    </location>
</feature>
<evidence type="ECO:0000259" key="4">
    <source>
        <dbReference type="PROSITE" id="PS50850"/>
    </source>
</evidence>
<evidence type="ECO:0000256" key="1">
    <source>
        <dbReference type="ARBA" id="ARBA00004141"/>
    </source>
</evidence>
<name>A0A2T0A9J2_RHOTO</name>
<keyword evidence="3" id="KW-0472">Membrane</keyword>
<dbReference type="AlphaFoldDB" id="A0A2T0A9J2"/>
<feature type="transmembrane region" description="Helical" evidence="3">
    <location>
        <begin position="405"/>
        <end position="423"/>
    </location>
</feature>
<feature type="transmembrane region" description="Helical" evidence="3">
    <location>
        <begin position="239"/>
        <end position="263"/>
    </location>
</feature>
<dbReference type="PANTHER" id="PTHR42910:SF1">
    <property type="entry name" value="MAJOR FACILITATOR SUPERFAMILY (MFS) PROFILE DOMAIN-CONTAINING PROTEIN"/>
    <property type="match status" value="1"/>
</dbReference>
<feature type="compositionally biased region" description="Low complexity" evidence="2">
    <location>
        <begin position="32"/>
        <end position="53"/>
    </location>
</feature>
<evidence type="ECO:0000313" key="5">
    <source>
        <dbReference type="EMBL" id="PRQ74596.1"/>
    </source>
</evidence>
<dbReference type="Pfam" id="PF07690">
    <property type="entry name" value="MFS_1"/>
    <property type="match status" value="1"/>
</dbReference>
<feature type="transmembrane region" description="Helical" evidence="3">
    <location>
        <begin position="269"/>
        <end position="287"/>
    </location>
</feature>
<organism evidence="5 6">
    <name type="scientific">Rhodotorula toruloides</name>
    <name type="common">Yeast</name>
    <name type="synonym">Rhodosporidium toruloides</name>
    <dbReference type="NCBI Taxonomy" id="5286"/>
    <lineage>
        <taxon>Eukaryota</taxon>
        <taxon>Fungi</taxon>
        <taxon>Dikarya</taxon>
        <taxon>Basidiomycota</taxon>
        <taxon>Pucciniomycotina</taxon>
        <taxon>Microbotryomycetes</taxon>
        <taxon>Sporidiobolales</taxon>
        <taxon>Sporidiobolaceae</taxon>
        <taxon>Rhodotorula</taxon>
    </lineage>
</organism>
<feature type="transmembrane region" description="Helical" evidence="3">
    <location>
        <begin position="443"/>
        <end position="467"/>
    </location>
</feature>
<dbReference type="InterPro" id="IPR036259">
    <property type="entry name" value="MFS_trans_sf"/>
</dbReference>
<dbReference type="Proteomes" id="UP000239560">
    <property type="component" value="Unassembled WGS sequence"/>
</dbReference>
<reference evidence="5 6" key="1">
    <citation type="journal article" date="2018" name="Elife">
        <title>Functional genomics of lipid metabolism in the oleaginous yeast Rhodosporidium toruloides.</title>
        <authorList>
            <person name="Coradetti S.T."/>
            <person name="Pinel D."/>
            <person name="Geiselman G."/>
            <person name="Ito M."/>
            <person name="Mondo S."/>
            <person name="Reilly M.C."/>
            <person name="Cheng Y.F."/>
            <person name="Bauer S."/>
            <person name="Grigoriev I."/>
            <person name="Gladden J.M."/>
            <person name="Simmons B.A."/>
            <person name="Brem R."/>
            <person name="Arkin A.P."/>
            <person name="Skerker J.M."/>
        </authorList>
    </citation>
    <scope>NUCLEOTIDE SEQUENCE [LARGE SCALE GENOMIC DNA]</scope>
    <source>
        <strain evidence="5 6">NBRC 0880</strain>
    </source>
</reference>
<feature type="transmembrane region" description="Helical" evidence="3">
    <location>
        <begin position="207"/>
        <end position="227"/>
    </location>
</feature>
<dbReference type="EMBL" id="LCTV02000006">
    <property type="protein sequence ID" value="PRQ74596.1"/>
    <property type="molecule type" value="Genomic_DNA"/>
</dbReference>
<dbReference type="SUPFAM" id="SSF103473">
    <property type="entry name" value="MFS general substrate transporter"/>
    <property type="match status" value="1"/>
</dbReference>
<sequence length="534" mass="56979">MQHPAGPATPAGLTSPASTSRDPAATPPPAFAQEAAMLGEEGAALPGEGQAAGSRTPTVAGVEDLDPKAEGTSTLANEGEVPPTLRQRGGTTDFGFLPIPPRLRFDPDKPFEFGLLLNVVFAFAATFSVANLYYPQPILIVLSDKFNCSYDRVTNIPTLLQASYALGLAFICPLGDLVRRRPLLLLLVGIAAILSLILALIPSLTAFQAISFFLGAASVTPQILLPLSGDLARPERRASALSIVLSGLLLGILLARVLSGLIAEKASVLALYYMSFGVQIAIWFLVYEMIPDYPAKNPDLHYFEILWSMVKYLFTEPVLVQGCLICGVGSIIFSAFWTTSTFILGDLYHYNSLEIGLFALIGIAGVCAAPLLGRLVDNLVPWVGVLLGIVILAISQAIFTGAAGVSIGALCVVIFTLDIGMQLQQVANSTRIFGISSAARARLSAVFLVCIFAGQLIGTAAGTRVYLDYGYRASGGLCVGLTGFMLLVLFLRGPHCPVKQWFGWTGGWELRKAVHERKQAERRTSGIEMDEKAV</sequence>
<accession>A0A2T0A9J2</accession>
<feature type="transmembrane region" description="Helical" evidence="3">
    <location>
        <begin position="379"/>
        <end position="399"/>
    </location>
</feature>
<feature type="transmembrane region" description="Helical" evidence="3">
    <location>
        <begin position="473"/>
        <end position="491"/>
    </location>
</feature>
<evidence type="ECO:0000256" key="2">
    <source>
        <dbReference type="SAM" id="MobiDB-lite"/>
    </source>
</evidence>
<evidence type="ECO:0000256" key="3">
    <source>
        <dbReference type="SAM" id="Phobius"/>
    </source>
</evidence>
<evidence type="ECO:0000313" key="6">
    <source>
        <dbReference type="Proteomes" id="UP000239560"/>
    </source>
</evidence>
<dbReference type="InterPro" id="IPR011701">
    <property type="entry name" value="MFS"/>
</dbReference>
<dbReference type="PROSITE" id="PS50850">
    <property type="entry name" value="MFS"/>
    <property type="match status" value="1"/>
</dbReference>
<feature type="transmembrane region" description="Helical" evidence="3">
    <location>
        <begin position="183"/>
        <end position="201"/>
    </location>
</feature>
<protein>
    <submittedName>
        <fullName evidence="5">Major facilitator superfamily domain-containing protein</fullName>
    </submittedName>
</protein>
<feature type="transmembrane region" description="Helical" evidence="3">
    <location>
        <begin position="318"/>
        <end position="343"/>
    </location>
</feature>
<feature type="transmembrane region" description="Helical" evidence="3">
    <location>
        <begin position="154"/>
        <end position="171"/>
    </location>
</feature>
<dbReference type="GO" id="GO:0016020">
    <property type="term" value="C:membrane"/>
    <property type="evidence" value="ECO:0007669"/>
    <property type="project" value="UniProtKB-SubCell"/>
</dbReference>
<dbReference type="PANTHER" id="PTHR42910">
    <property type="entry name" value="TRANSPORTER SCO4007-RELATED"/>
    <property type="match status" value="1"/>
</dbReference>
<keyword evidence="3" id="KW-1133">Transmembrane helix</keyword>
<proteinExistence type="predicted"/>
<dbReference type="InterPro" id="IPR020846">
    <property type="entry name" value="MFS_dom"/>
</dbReference>
<comment type="subcellular location">
    <subcellularLocation>
        <location evidence="1">Membrane</location>
        <topology evidence="1">Multi-pass membrane protein</topology>
    </subcellularLocation>
</comment>
<dbReference type="Gene3D" id="1.20.1250.20">
    <property type="entry name" value="MFS general substrate transporter like domains"/>
    <property type="match status" value="1"/>
</dbReference>
<keyword evidence="3" id="KW-0812">Transmembrane</keyword>
<dbReference type="OrthoDB" id="2105912at2759"/>